<dbReference type="Proteomes" id="UP001589810">
    <property type="component" value="Unassembled WGS sequence"/>
</dbReference>
<dbReference type="Gene3D" id="2.60.40.290">
    <property type="match status" value="1"/>
</dbReference>
<feature type="region of interest" description="Disordered" evidence="4">
    <location>
        <begin position="1"/>
        <end position="23"/>
    </location>
</feature>
<dbReference type="InterPro" id="IPR008965">
    <property type="entry name" value="CBM2/CBM3_carb-bd_dom_sf"/>
</dbReference>
<evidence type="ECO:0000256" key="4">
    <source>
        <dbReference type="SAM" id="MobiDB-lite"/>
    </source>
</evidence>
<reference evidence="6 7" key="1">
    <citation type="submission" date="2024-09" db="EMBL/GenBank/DDBJ databases">
        <authorList>
            <person name="Sun Q."/>
            <person name="Mori K."/>
        </authorList>
    </citation>
    <scope>NUCLEOTIDE SEQUENCE [LARGE SCALE GENOMIC DNA]</scope>
    <source>
        <strain evidence="6 7">TBRC 1432</strain>
    </source>
</reference>
<comment type="caution">
    <text evidence="6">The sequence shown here is derived from an EMBL/GenBank/DDBJ whole genome shotgun (WGS) entry which is preliminary data.</text>
</comment>
<organism evidence="6 7">
    <name type="scientific">Kutzneria chonburiensis</name>
    <dbReference type="NCBI Taxonomy" id="1483604"/>
    <lineage>
        <taxon>Bacteria</taxon>
        <taxon>Bacillati</taxon>
        <taxon>Actinomycetota</taxon>
        <taxon>Actinomycetes</taxon>
        <taxon>Pseudonocardiales</taxon>
        <taxon>Pseudonocardiaceae</taxon>
        <taxon>Kutzneria</taxon>
    </lineage>
</organism>
<evidence type="ECO:0000256" key="1">
    <source>
        <dbReference type="ARBA" id="ARBA00022801"/>
    </source>
</evidence>
<dbReference type="InterPro" id="IPR018366">
    <property type="entry name" value="CBM2_CS"/>
</dbReference>
<evidence type="ECO:0000256" key="3">
    <source>
        <dbReference type="ARBA" id="ARBA00023326"/>
    </source>
</evidence>
<dbReference type="InterPro" id="IPR012291">
    <property type="entry name" value="CBM2_carb-bd_dom_sf"/>
</dbReference>
<dbReference type="EMBL" id="JBHLUD010000002">
    <property type="protein sequence ID" value="MFC0541837.1"/>
    <property type="molecule type" value="Genomic_DNA"/>
</dbReference>
<dbReference type="PROSITE" id="PS00561">
    <property type="entry name" value="CBM2_A"/>
    <property type="match status" value="1"/>
</dbReference>
<proteinExistence type="predicted"/>
<evidence type="ECO:0000259" key="5">
    <source>
        <dbReference type="PROSITE" id="PS51173"/>
    </source>
</evidence>
<dbReference type="RefSeq" id="WP_379793937.1">
    <property type="nucleotide sequence ID" value="NZ_JBHLUD010000002.1"/>
</dbReference>
<keyword evidence="7" id="KW-1185">Reference proteome</keyword>
<keyword evidence="2" id="KW-0326">Glycosidase</keyword>
<feature type="domain" description="CBM2" evidence="5">
    <location>
        <begin position="21"/>
        <end position="121"/>
    </location>
</feature>
<dbReference type="Pfam" id="PF00553">
    <property type="entry name" value="CBM_2"/>
    <property type="match status" value="1"/>
</dbReference>
<evidence type="ECO:0000256" key="2">
    <source>
        <dbReference type="ARBA" id="ARBA00023295"/>
    </source>
</evidence>
<keyword evidence="3" id="KW-0624">Polysaccharide degradation</keyword>
<dbReference type="SUPFAM" id="SSF49384">
    <property type="entry name" value="Carbohydrate-binding domain"/>
    <property type="match status" value="1"/>
</dbReference>
<sequence>MGYGLTYPGTTTPPPTTTTTTGPGPVGCAADYSVTSTWQGGFQAAVTVTNRGSAPIAAWTVAWTWPSGQTVTNVWNGTYTQTGTAVTVRNATWNGTVAPGASVTFGLTGNGNAVIPTLTCS</sequence>
<name>A0ABV6MNQ6_9PSEU</name>
<protein>
    <submittedName>
        <fullName evidence="6">Cellulose binding domain-containing protein</fullName>
    </submittedName>
</protein>
<evidence type="ECO:0000313" key="7">
    <source>
        <dbReference type="Proteomes" id="UP001589810"/>
    </source>
</evidence>
<dbReference type="SMART" id="SM00637">
    <property type="entry name" value="CBD_II"/>
    <property type="match status" value="1"/>
</dbReference>
<dbReference type="PROSITE" id="PS51173">
    <property type="entry name" value="CBM2"/>
    <property type="match status" value="1"/>
</dbReference>
<gene>
    <name evidence="6" type="ORF">ACFFH7_10110</name>
</gene>
<keyword evidence="3" id="KW-0119">Carbohydrate metabolism</keyword>
<keyword evidence="1" id="KW-0378">Hydrolase</keyword>
<accession>A0ABV6MNQ6</accession>
<evidence type="ECO:0000313" key="6">
    <source>
        <dbReference type="EMBL" id="MFC0541837.1"/>
    </source>
</evidence>
<dbReference type="InterPro" id="IPR001919">
    <property type="entry name" value="CBD2"/>
</dbReference>